<dbReference type="AlphaFoldDB" id="A0A1A9QFF8"/>
<evidence type="ECO:0000313" key="2">
    <source>
        <dbReference type="Proteomes" id="UP000077623"/>
    </source>
</evidence>
<dbReference type="Proteomes" id="UP000077623">
    <property type="component" value="Unassembled WGS sequence"/>
</dbReference>
<name>A0A1A9QFF8_9MOLU</name>
<accession>A0A1A9QFF8</accession>
<reference evidence="2" key="1">
    <citation type="submission" date="2016-04" db="EMBL/GenBank/DDBJ databases">
        <authorList>
            <person name="Quiroz-Castaneda R.E."/>
            <person name="Martinez-Ocampo F."/>
        </authorList>
    </citation>
    <scope>NUCLEOTIDE SEQUENCE [LARGE SCALE GENOMIC DNA]</scope>
    <source>
        <strain evidence="2">INIFAP01</strain>
    </source>
</reference>
<protein>
    <submittedName>
        <fullName evidence="1">Uncharacterized protein</fullName>
    </submittedName>
</protein>
<dbReference type="RefSeq" id="WP_187149941.1">
    <property type="nucleotide sequence ID" value="NZ_LWUJ01000010.1"/>
</dbReference>
<organism evidence="1 2">
    <name type="scientific">Candidatus Mycoplasma haematobovis</name>
    <dbReference type="NCBI Taxonomy" id="432608"/>
    <lineage>
        <taxon>Bacteria</taxon>
        <taxon>Bacillati</taxon>
        <taxon>Mycoplasmatota</taxon>
        <taxon>Mollicutes</taxon>
        <taxon>Mycoplasmataceae</taxon>
        <taxon>Mycoplasma</taxon>
    </lineage>
</organism>
<keyword evidence="2" id="KW-1185">Reference proteome</keyword>
<evidence type="ECO:0000313" key="1">
    <source>
        <dbReference type="EMBL" id="OAL10705.1"/>
    </source>
</evidence>
<gene>
    <name evidence="1" type="ORF">A6V39_01375</name>
</gene>
<dbReference type="STRING" id="432608.A6V39_01375"/>
<sequence>MILRGHNLILASFAGGTLCFSASNIGVWMSKTRPSPYQLGFKKIMDDNVNQKELFELIVKENRDKITKKFGSSHAGYEQLKQWCISNQAKPWVKDFKDVLELCYIPKKVAYRLITEGYRVKNNYPVDSTDSNQDCTKEKMFDYVSDGATTTNYFIVKGNCMELKKQN</sequence>
<dbReference type="EMBL" id="LWUJ01000010">
    <property type="protein sequence ID" value="OAL10705.1"/>
    <property type="molecule type" value="Genomic_DNA"/>
</dbReference>
<comment type="caution">
    <text evidence="1">The sequence shown here is derived from an EMBL/GenBank/DDBJ whole genome shotgun (WGS) entry which is preliminary data.</text>
</comment>
<proteinExistence type="predicted"/>